<dbReference type="KEGG" id="npz:ACX27_11595"/>
<dbReference type="PATRIC" id="fig|224013.5.peg.2808"/>
<proteinExistence type="predicted"/>
<dbReference type="Proteomes" id="UP000062645">
    <property type="component" value="Chromosome"/>
</dbReference>
<reference evidence="1 2" key="2">
    <citation type="journal article" date="2016" name="Genome Announc.">
        <title>Draft Genome Sequence of the N2-Fixing Cyanobacterium Nostoc piscinale CENA21, Isolated from the Brazilian Amazon Floodplain.</title>
        <authorList>
            <person name="Leao T."/>
            <person name="Guimaraes P.I."/>
            <person name="de Melo A.G."/>
            <person name="Ramos R.T."/>
            <person name="Leao P.N."/>
            <person name="Silva A."/>
            <person name="Fiore M.F."/>
            <person name="Schneider M.P."/>
        </authorList>
    </citation>
    <scope>NUCLEOTIDE SEQUENCE [LARGE SCALE GENOMIC DNA]</scope>
    <source>
        <strain evidence="1 2">CENA21</strain>
    </source>
</reference>
<keyword evidence="2" id="KW-1185">Reference proteome</keyword>
<organism evidence="1 2">
    <name type="scientific">Nostoc piscinale CENA21</name>
    <dbReference type="NCBI Taxonomy" id="224013"/>
    <lineage>
        <taxon>Bacteria</taxon>
        <taxon>Bacillati</taxon>
        <taxon>Cyanobacteriota</taxon>
        <taxon>Cyanophyceae</taxon>
        <taxon>Nostocales</taxon>
        <taxon>Nostocaceae</taxon>
        <taxon>Nostoc</taxon>
    </lineage>
</organism>
<sequence length="164" mass="18800">MTVLLPQQNNSRTYVNFVTLTTTDTNEYITLSTLCESEQNQLIIPKLPTKFVKNQGIECPSGFRTLELSENENQTFEQLDKEKEQRLIVSLLNSLQQQYYSQNQAFTDDIDQLFGFSINKFVSNQDLKIELLPINNLQNGIISIALFPRQTKKKLSGDSETKSI</sequence>
<gene>
    <name evidence="1" type="ORF">ACX27_11595</name>
</gene>
<name>A0A0M4T3U7_9NOSO</name>
<dbReference type="AlphaFoldDB" id="A0A0M4T3U7"/>
<reference evidence="2" key="1">
    <citation type="submission" date="2015-07" db="EMBL/GenBank/DDBJ databases">
        <title>Genome Of Nitrogen-Fixing Cyanobacterium Nostoc piscinale CENA21 From Solimoes/Amazon River Floodplain Sediments And Comparative Genomics To Uncover Biosynthetic Natural Products Potential.</title>
        <authorList>
            <person name="Leao T.F."/>
            <person name="Leao P.N."/>
            <person name="Guimaraes P.I."/>
            <person name="de Melo A.G.C."/>
            <person name="Ramos R.T.J."/>
            <person name="Silva A."/>
            <person name="Fiore M.F."/>
            <person name="Schneider M.P.C."/>
        </authorList>
    </citation>
    <scope>NUCLEOTIDE SEQUENCE [LARGE SCALE GENOMIC DNA]</scope>
    <source>
        <strain evidence="2">CENA21</strain>
    </source>
</reference>
<dbReference type="EMBL" id="CP012036">
    <property type="protein sequence ID" value="ALF53341.1"/>
    <property type="molecule type" value="Genomic_DNA"/>
</dbReference>
<accession>A0A0M4T3U7</accession>
<dbReference type="STRING" id="224013.ACX27_11595"/>
<protein>
    <submittedName>
        <fullName evidence="1">Uncharacterized protein</fullName>
    </submittedName>
</protein>
<evidence type="ECO:0000313" key="2">
    <source>
        <dbReference type="Proteomes" id="UP000062645"/>
    </source>
</evidence>
<dbReference type="RefSeq" id="WP_062292320.1">
    <property type="nucleotide sequence ID" value="NZ_CP012036.1"/>
</dbReference>
<evidence type="ECO:0000313" key="1">
    <source>
        <dbReference type="EMBL" id="ALF53341.1"/>
    </source>
</evidence>